<name>A0A830HL05_9CHLO</name>
<gene>
    <name evidence="1" type="ORF">PPROV_000495800</name>
</gene>
<dbReference type="AlphaFoldDB" id="A0A830HL05"/>
<sequence>MLFMDAPPMAMATAMADRVSPQPQPHICCGGSASHVVTCSPDETLFDVFTRLRARRPIHTIKEEDDSEDEGGGGCFAITESDVAHLAVGANPGDRVEANRWTANMCARLATPSDEHRGERGYALVVDVDGTFDEHAIVCDDEARRRITIVRCYSNAVALATLTAVAYSTDNQDALDDPAAGVFGTSGARLVVVFGAGALRASERALSAMPERAARTLATNGEECDRSLALGTAASASIASAAALAAQKRQCAVVVLWSTEQVPATEVQDTGAAIDWIGRL</sequence>
<protein>
    <submittedName>
        <fullName evidence="1">Uncharacterized protein</fullName>
    </submittedName>
</protein>
<keyword evidence="2" id="KW-1185">Reference proteome</keyword>
<comment type="caution">
    <text evidence="1">The sequence shown here is derived from an EMBL/GenBank/DDBJ whole genome shotgun (WGS) entry which is preliminary data.</text>
</comment>
<organism evidence="1 2">
    <name type="scientific">Pycnococcus provasolii</name>
    <dbReference type="NCBI Taxonomy" id="41880"/>
    <lineage>
        <taxon>Eukaryota</taxon>
        <taxon>Viridiplantae</taxon>
        <taxon>Chlorophyta</taxon>
        <taxon>Pseudoscourfieldiophyceae</taxon>
        <taxon>Pseudoscourfieldiales</taxon>
        <taxon>Pycnococcaceae</taxon>
        <taxon>Pycnococcus</taxon>
    </lineage>
</organism>
<accession>A0A830HL05</accession>
<dbReference type="EMBL" id="BNJQ01000012">
    <property type="protein sequence ID" value="GHP06211.1"/>
    <property type="molecule type" value="Genomic_DNA"/>
</dbReference>
<reference evidence="1" key="1">
    <citation type="submission" date="2020-10" db="EMBL/GenBank/DDBJ databases">
        <title>Unveiling of a novel bifunctional photoreceptor, Dualchrome1, isolated from a cosmopolitan green alga.</title>
        <authorList>
            <person name="Suzuki S."/>
            <person name="Kawachi M."/>
        </authorList>
    </citation>
    <scope>NUCLEOTIDE SEQUENCE</scope>
    <source>
        <strain evidence="1">NIES 2893</strain>
    </source>
</reference>
<dbReference type="Proteomes" id="UP000660262">
    <property type="component" value="Unassembled WGS sequence"/>
</dbReference>
<proteinExistence type="predicted"/>
<evidence type="ECO:0000313" key="2">
    <source>
        <dbReference type="Proteomes" id="UP000660262"/>
    </source>
</evidence>
<evidence type="ECO:0000313" key="1">
    <source>
        <dbReference type="EMBL" id="GHP06211.1"/>
    </source>
</evidence>